<comment type="caution">
    <text evidence="3">The sequence shown here is derived from an EMBL/GenBank/DDBJ whole genome shotgun (WGS) entry which is preliminary data.</text>
</comment>
<dbReference type="AlphaFoldDB" id="A0A4V5NGQ4"/>
<evidence type="ECO:0000313" key="4">
    <source>
        <dbReference type="Proteomes" id="UP000309340"/>
    </source>
</evidence>
<dbReference type="Proteomes" id="UP000309340">
    <property type="component" value="Unassembled WGS sequence"/>
</dbReference>
<evidence type="ECO:0000313" key="3">
    <source>
        <dbReference type="EMBL" id="TKA75899.1"/>
    </source>
</evidence>
<feature type="region of interest" description="Disordered" evidence="1">
    <location>
        <begin position="1"/>
        <end position="64"/>
    </location>
</feature>
<gene>
    <name evidence="3" type="ORF">B0A55_07212</name>
</gene>
<feature type="compositionally biased region" description="Polar residues" evidence="1">
    <location>
        <begin position="1"/>
        <end position="31"/>
    </location>
</feature>
<dbReference type="OrthoDB" id="3559580at2759"/>
<feature type="compositionally biased region" description="Low complexity" evidence="1">
    <location>
        <begin position="53"/>
        <end position="64"/>
    </location>
</feature>
<feature type="compositionally biased region" description="Polar residues" evidence="1">
    <location>
        <begin position="39"/>
        <end position="51"/>
    </location>
</feature>
<accession>A0A4V5NGQ4</accession>
<feature type="region of interest" description="Disordered" evidence="1">
    <location>
        <begin position="158"/>
        <end position="182"/>
    </location>
</feature>
<sequence length="606" mass="67639">MTPQNLGPYQQEVYQSDNGAYSQYNTFNPGTGQPAYGGTDNNHPPQPSFANLSPASSQRPPSAQPRTLNLNFQRQQNPTESLRLGKLVRAQLPRPSGLSKGSWVVRGSLDNYIFDKPGIYLVIRGGTNSCVVVEVNSYGRQGVAKKGVKKSDHAIIHTTAKSPGPMPTEMLKGSKRKGSGMKSPAVRVVPELLANGKLFGLTEDSRINYGKPRELEHYVPIEPLGEVHIDSIDNLYDHIAEIWQRPIATGASSIPRARNEISPITINDDSLVGDKPGLSDAMKLPTVYKIISGTPGLVEESDPRYRRRQSDWFQPGKVIMLLSGDEQSGDLGPDQEAPITDFFAGVSHTGAPHLQQPRFFLIVAADERSSYCLRVMTYQGRGLSDLPKGIKFTDHSVIHTSKRPRKLSGNELAASAEPLSRPIRIRSRDQAQRLDPLARLLWTRIYKVDVDVKAHSFGHLRRGYEDVVTKEFKRLNPGCKLPSVQIFDVESSESESSDREVVMIDRPRVFSLGKERFWDSKMESSMYAKGQRVALLVAKNALHSSPRYRSLRIKSLHYTFGKHGGEWEYALKYADHEGNFCAGQWFPENMLMVEFFSAEMGARETD</sequence>
<keyword evidence="4" id="KW-1185">Reference proteome</keyword>
<protein>
    <recommendedName>
        <fullName evidence="2">DUF6590 domain-containing protein</fullName>
    </recommendedName>
</protein>
<feature type="domain" description="DUF6590" evidence="2">
    <location>
        <begin position="311"/>
        <end position="462"/>
    </location>
</feature>
<evidence type="ECO:0000259" key="2">
    <source>
        <dbReference type="Pfam" id="PF20233"/>
    </source>
</evidence>
<dbReference type="InterPro" id="IPR046497">
    <property type="entry name" value="DUF6590"/>
</dbReference>
<evidence type="ECO:0000256" key="1">
    <source>
        <dbReference type="SAM" id="MobiDB-lite"/>
    </source>
</evidence>
<proteinExistence type="predicted"/>
<dbReference type="EMBL" id="NAJQ01000179">
    <property type="protein sequence ID" value="TKA75899.1"/>
    <property type="molecule type" value="Genomic_DNA"/>
</dbReference>
<name>A0A4V5NGQ4_9PEZI</name>
<organism evidence="3 4">
    <name type="scientific">Friedmanniomyces simplex</name>
    <dbReference type="NCBI Taxonomy" id="329884"/>
    <lineage>
        <taxon>Eukaryota</taxon>
        <taxon>Fungi</taxon>
        <taxon>Dikarya</taxon>
        <taxon>Ascomycota</taxon>
        <taxon>Pezizomycotina</taxon>
        <taxon>Dothideomycetes</taxon>
        <taxon>Dothideomycetidae</taxon>
        <taxon>Mycosphaerellales</taxon>
        <taxon>Teratosphaeriaceae</taxon>
        <taxon>Friedmanniomyces</taxon>
    </lineage>
</organism>
<dbReference type="STRING" id="329884.A0A4V5NGQ4"/>
<dbReference type="Pfam" id="PF20233">
    <property type="entry name" value="DUF6590"/>
    <property type="match status" value="2"/>
</dbReference>
<reference evidence="3 4" key="1">
    <citation type="submission" date="2017-03" db="EMBL/GenBank/DDBJ databases">
        <title>Genomes of endolithic fungi from Antarctica.</title>
        <authorList>
            <person name="Coleine C."/>
            <person name="Masonjones S."/>
            <person name="Stajich J.E."/>
        </authorList>
    </citation>
    <scope>NUCLEOTIDE SEQUENCE [LARGE SCALE GENOMIC DNA]</scope>
    <source>
        <strain evidence="3 4">CCFEE 5184</strain>
    </source>
</reference>
<feature type="domain" description="DUF6590" evidence="2">
    <location>
        <begin position="103"/>
        <end position="236"/>
    </location>
</feature>